<protein>
    <submittedName>
        <fullName evidence="2">Uncharacterized protein</fullName>
    </submittedName>
</protein>
<organism evidence="2 3">
    <name type="scientific">Streptosporangium becharense</name>
    <dbReference type="NCBI Taxonomy" id="1816182"/>
    <lineage>
        <taxon>Bacteria</taxon>
        <taxon>Bacillati</taxon>
        <taxon>Actinomycetota</taxon>
        <taxon>Actinomycetes</taxon>
        <taxon>Streptosporangiales</taxon>
        <taxon>Streptosporangiaceae</taxon>
        <taxon>Streptosporangium</taxon>
    </lineage>
</organism>
<evidence type="ECO:0000313" key="2">
    <source>
        <dbReference type="EMBL" id="MBB5817343.1"/>
    </source>
</evidence>
<dbReference type="AlphaFoldDB" id="A0A7W9IC01"/>
<name>A0A7W9IC01_9ACTN</name>
<gene>
    <name evidence="2" type="ORF">F4562_000405</name>
</gene>
<dbReference type="RefSeq" id="WP_184540498.1">
    <property type="nucleotide sequence ID" value="NZ_JACHMP010000001.1"/>
</dbReference>
<sequence>MRRLWTVIVRTLCVTALAATGLTATATTPAAATTVTTSVTATTAATSVTATATVTPATATAEPPRWGFAVVRNSASGPVVDLSRQAGSWPDGLKVEATPGGPGQVFVKFPQIGMAAGGVAHVTAISQSADWCQVQNWWQSGADEIVAVQCHRHGVGPIASWFSVTFGHSAQYLPAHQAFGYVHWDGSAVAAGFNSSAPTAVNTVEPWTGPGSWRVTLPGLGSAGRAGNIQVTAADPAVPARCKLGGWNATTAAQSILVRCHDATGAPLNTGWSLTYHRERALMWTPPSYRFAYTFDNAPDTPGVYVPTPYPVSYNSRSGAVQLSRYALARKQVVFGDVSGYRDSVQVTAFGYGPEFCNLFAPWEISTALVRIRYVTCYNGATQVDHPAMVTYVAR</sequence>
<accession>A0A7W9IC01</accession>
<keyword evidence="1" id="KW-0732">Signal</keyword>
<proteinExistence type="predicted"/>
<feature type="signal peptide" evidence="1">
    <location>
        <begin position="1"/>
        <end position="18"/>
    </location>
</feature>
<dbReference type="Proteomes" id="UP000540685">
    <property type="component" value="Unassembled WGS sequence"/>
</dbReference>
<evidence type="ECO:0000313" key="3">
    <source>
        <dbReference type="Proteomes" id="UP000540685"/>
    </source>
</evidence>
<evidence type="ECO:0000256" key="1">
    <source>
        <dbReference type="SAM" id="SignalP"/>
    </source>
</evidence>
<comment type="caution">
    <text evidence="2">The sequence shown here is derived from an EMBL/GenBank/DDBJ whole genome shotgun (WGS) entry which is preliminary data.</text>
</comment>
<keyword evidence="3" id="KW-1185">Reference proteome</keyword>
<reference evidence="2 3" key="1">
    <citation type="submission" date="2020-08" db="EMBL/GenBank/DDBJ databases">
        <title>Sequencing the genomes of 1000 actinobacteria strains.</title>
        <authorList>
            <person name="Klenk H.-P."/>
        </authorList>
    </citation>
    <scope>NUCLEOTIDE SEQUENCE [LARGE SCALE GENOMIC DNA]</scope>
    <source>
        <strain evidence="2 3">DSM 46887</strain>
    </source>
</reference>
<dbReference type="EMBL" id="JACHMP010000001">
    <property type="protein sequence ID" value="MBB5817343.1"/>
    <property type="molecule type" value="Genomic_DNA"/>
</dbReference>
<feature type="chain" id="PRO_5039609652" evidence="1">
    <location>
        <begin position="19"/>
        <end position="395"/>
    </location>
</feature>